<evidence type="ECO:0000313" key="3">
    <source>
        <dbReference type="Proteomes" id="UP000199013"/>
    </source>
</evidence>
<dbReference type="Proteomes" id="UP000199013">
    <property type="component" value="Unassembled WGS sequence"/>
</dbReference>
<dbReference type="AlphaFoldDB" id="A0A1C3PFJ8"/>
<feature type="region of interest" description="Disordered" evidence="1">
    <location>
        <begin position="17"/>
        <end position="49"/>
    </location>
</feature>
<reference evidence="3" key="1">
    <citation type="submission" date="2016-02" db="EMBL/GenBank/DDBJ databases">
        <authorList>
            <person name="Wibberg D."/>
        </authorList>
    </citation>
    <scope>NUCLEOTIDE SEQUENCE [LARGE SCALE GENOMIC DNA]</scope>
</reference>
<sequence length="98" mass="10205">MLTWINVGYETFSRLTDGLAGSPGTRSAVPGRKGNRTDVPAPVSDPGTWVSRRREKNMIVLSLAPLAVACRGHLAHGRPRAAAAVRTAGVSAGGLASR</sequence>
<name>A0A1C3PFJ8_9ACTN</name>
<organism evidence="2 3">
    <name type="scientific">Candidatus Protofrankia californiensis</name>
    <dbReference type="NCBI Taxonomy" id="1839754"/>
    <lineage>
        <taxon>Bacteria</taxon>
        <taxon>Bacillati</taxon>
        <taxon>Actinomycetota</taxon>
        <taxon>Actinomycetes</taxon>
        <taxon>Frankiales</taxon>
        <taxon>Frankiaceae</taxon>
        <taxon>Protofrankia</taxon>
    </lineage>
</organism>
<keyword evidence="3" id="KW-1185">Reference proteome</keyword>
<evidence type="ECO:0000313" key="2">
    <source>
        <dbReference type="EMBL" id="SBW28607.1"/>
    </source>
</evidence>
<protein>
    <submittedName>
        <fullName evidence="2">Uncharacterized protein</fullName>
    </submittedName>
</protein>
<gene>
    <name evidence="2" type="ORF">FDG2_5756</name>
</gene>
<evidence type="ECO:0000256" key="1">
    <source>
        <dbReference type="SAM" id="MobiDB-lite"/>
    </source>
</evidence>
<dbReference type="EMBL" id="FLUV01002384">
    <property type="protein sequence ID" value="SBW28607.1"/>
    <property type="molecule type" value="Genomic_DNA"/>
</dbReference>
<accession>A0A1C3PFJ8</accession>
<proteinExistence type="predicted"/>